<dbReference type="HOGENOM" id="CLU_3221789_0_0_6"/>
<organism evidence="1 2">
    <name type="scientific">Salmonella enterica subsp. enterica serovar Cubana str. 76814</name>
    <dbReference type="NCBI Taxonomy" id="1192560"/>
    <lineage>
        <taxon>Bacteria</taxon>
        <taxon>Pseudomonadati</taxon>
        <taxon>Pseudomonadota</taxon>
        <taxon>Gammaproteobacteria</taxon>
        <taxon>Enterobacterales</taxon>
        <taxon>Enterobacteriaceae</taxon>
        <taxon>Salmonella</taxon>
    </lineage>
</organism>
<name>V7ISK6_SALET</name>
<protein>
    <submittedName>
        <fullName evidence="1">Uncharacterized protein</fullName>
    </submittedName>
</protein>
<comment type="caution">
    <text evidence="1">The sequence shown here is derived from an EMBL/GenBank/DDBJ whole genome shotgun (WGS) entry which is preliminary data.</text>
</comment>
<reference evidence="1 2" key="1">
    <citation type="journal article" date="2014" name="Genome Announc.">
        <title>Whole-Genome Sequencing of Salmonella enterica subsp. enterica Serovar Cubana Strains Isolated from Agricultural Sources.</title>
        <authorList>
            <person name="Benahmed F.H."/>
            <person name="Gopinath G.R."/>
            <person name="Wang H."/>
            <person name="Jean-Gilles Beaubrun J."/>
            <person name="Grim C."/>
            <person name="Cheng C.M."/>
            <person name="McClelland M."/>
            <person name="Ayers S."/>
            <person name="Abbott J."/>
            <person name="Desai P."/>
            <person name="Frye J.G."/>
            <person name="Weinstock G."/>
            <person name="Hammack T.S."/>
            <person name="Hanes D.E."/>
            <person name="Rasmussen M.A."/>
            <person name="Davidson M.K."/>
        </authorList>
    </citation>
    <scope>NUCLEOTIDE SEQUENCE [LARGE SCALE GENOMIC DNA]</scope>
    <source>
        <strain evidence="1">76814</strain>
    </source>
</reference>
<accession>V7ISK6</accession>
<sequence length="44" mass="4930">MKLKTAQSAVIIENNVNRPGLSIFDLTQFPRFVINVIAFLLALL</sequence>
<evidence type="ECO:0000313" key="2">
    <source>
        <dbReference type="Proteomes" id="UP000018534"/>
    </source>
</evidence>
<evidence type="ECO:0000313" key="1">
    <source>
        <dbReference type="EMBL" id="ETA88908.1"/>
    </source>
</evidence>
<dbReference type="EMBL" id="AZGR01000020">
    <property type="protein sequence ID" value="ETA88908.1"/>
    <property type="molecule type" value="Genomic_DNA"/>
</dbReference>
<dbReference type="Proteomes" id="UP000018534">
    <property type="component" value="Unassembled WGS sequence"/>
</dbReference>
<proteinExistence type="predicted"/>
<gene>
    <name evidence="1" type="ORF">A628_00985</name>
</gene>
<dbReference type="AlphaFoldDB" id="V7ISK6"/>